<dbReference type="Proteomes" id="UP001332243">
    <property type="component" value="Unassembled WGS sequence"/>
</dbReference>
<feature type="transmembrane region" description="Helical" evidence="1">
    <location>
        <begin position="198"/>
        <end position="217"/>
    </location>
</feature>
<feature type="transmembrane region" description="Helical" evidence="1">
    <location>
        <begin position="153"/>
        <end position="174"/>
    </location>
</feature>
<sequence>MTGPLRVELRRGTAPAAALTMFGVGVWVLAAHPEDWGGRWSGLASYLRVSTLVFCALMVAAGAWQAGRDRRRRMGEVLASTPRPAWQPLVAAWLAVSLAGTAGLLLAFACAAVLVGRVATYVGADWWWTIVVGVLALWAATALGVLTGRTVTLRVAAPIAGLLTYVGLAIPGYLEGSGWGWLSPLHDNLLAGLRLPEGLHLLQAAWFVALTGTLLALAARMRTAALVCGVLAVAVAVPLGTGPGRHRLPVEPGAAEPVCTTTGPEVCVARMNAFLLDEVALIAQPVLLRLTGIPGAPARAADEFTQPADAVPGRVVDPADEPRWLRDGTLWLSLDGQPTAFGTGLAKPEWLRSQFSQLVYPHCDYRQGDPDQRIYRALGVADDWLFGAEAPPEGAAPLPDDIQAGSLARLRALPMDRQRAWFGAYLAAAGHCDQPRLIALGEELS</sequence>
<feature type="transmembrane region" description="Helical" evidence="1">
    <location>
        <begin position="43"/>
        <end position="64"/>
    </location>
</feature>
<gene>
    <name evidence="2" type="ORF">V1633_19215</name>
</gene>
<dbReference type="RefSeq" id="WP_331215911.1">
    <property type="nucleotide sequence ID" value="NZ_JAZGQK010000016.1"/>
</dbReference>
<keyword evidence="3" id="KW-1185">Reference proteome</keyword>
<name>A0ABU7RWM4_9ACTN</name>
<evidence type="ECO:0000313" key="3">
    <source>
        <dbReference type="Proteomes" id="UP001332243"/>
    </source>
</evidence>
<reference evidence="2 3" key="1">
    <citation type="submission" date="2024-01" db="EMBL/GenBank/DDBJ databases">
        <title>Genome insights into Plantactinospora sonchi sp. nov.</title>
        <authorList>
            <person name="Wang L."/>
        </authorList>
    </citation>
    <scope>NUCLEOTIDE SEQUENCE [LARGE SCALE GENOMIC DNA]</scope>
    <source>
        <strain evidence="2 3">NEAU-QY2</strain>
    </source>
</reference>
<comment type="caution">
    <text evidence="2">The sequence shown here is derived from an EMBL/GenBank/DDBJ whole genome shotgun (WGS) entry which is preliminary data.</text>
</comment>
<feature type="transmembrane region" description="Helical" evidence="1">
    <location>
        <begin position="12"/>
        <end position="31"/>
    </location>
</feature>
<evidence type="ECO:0008006" key="4">
    <source>
        <dbReference type="Google" id="ProtNLM"/>
    </source>
</evidence>
<protein>
    <recommendedName>
        <fullName evidence="4">ABC transporter permease</fullName>
    </recommendedName>
</protein>
<dbReference type="EMBL" id="JAZGQK010000016">
    <property type="protein sequence ID" value="MEE6260619.1"/>
    <property type="molecule type" value="Genomic_DNA"/>
</dbReference>
<keyword evidence="1" id="KW-0812">Transmembrane</keyword>
<feature type="transmembrane region" description="Helical" evidence="1">
    <location>
        <begin position="224"/>
        <end position="241"/>
    </location>
</feature>
<evidence type="ECO:0000256" key="1">
    <source>
        <dbReference type="SAM" id="Phobius"/>
    </source>
</evidence>
<feature type="transmembrane region" description="Helical" evidence="1">
    <location>
        <begin position="126"/>
        <end position="146"/>
    </location>
</feature>
<feature type="transmembrane region" description="Helical" evidence="1">
    <location>
        <begin position="90"/>
        <end position="114"/>
    </location>
</feature>
<keyword evidence="1" id="KW-1133">Transmembrane helix</keyword>
<organism evidence="2 3">
    <name type="scientific">Plantactinospora sonchi</name>
    <dbReference type="NCBI Taxonomy" id="1544735"/>
    <lineage>
        <taxon>Bacteria</taxon>
        <taxon>Bacillati</taxon>
        <taxon>Actinomycetota</taxon>
        <taxon>Actinomycetes</taxon>
        <taxon>Micromonosporales</taxon>
        <taxon>Micromonosporaceae</taxon>
        <taxon>Plantactinospora</taxon>
    </lineage>
</organism>
<keyword evidence="1" id="KW-0472">Membrane</keyword>
<accession>A0ABU7RWM4</accession>
<evidence type="ECO:0000313" key="2">
    <source>
        <dbReference type="EMBL" id="MEE6260619.1"/>
    </source>
</evidence>
<proteinExistence type="predicted"/>